<evidence type="ECO:0000313" key="2">
    <source>
        <dbReference type="Proteomes" id="UP000283666"/>
    </source>
</evidence>
<gene>
    <name evidence="1" type="ORF">COH52_05790</name>
</gene>
<dbReference type="Proteomes" id="UP000283666">
    <property type="component" value="Unassembled WGS sequence"/>
</dbReference>
<accession>A0A425B3D8</accession>
<evidence type="ECO:0000313" key="1">
    <source>
        <dbReference type="EMBL" id="RQK78694.1"/>
    </source>
</evidence>
<name>A0A425B3D8_NEIME</name>
<dbReference type="AlphaFoldDB" id="A0A425B3D8"/>
<sequence>MQLTFGAGEVFAQMITDAYGNRVQNATPVRIMGLQEMSVDLSAELKEFYGQNRFALAVAQGKVKVSGKFKGALINGLTLNTLFFGAEYATGTMKALFADTMGKAIPTSGAYTVQAAAPNGGTFVEDAGVMGSDGTAYIKVAASPAAGQYMVSETGLYTFNEADKGKTVYPSFTYTKTMPSAKKIELSNMAMGSTPTFRLKYLTQFKGKKALLELESVTSGKLGLFSTKNDDFSVPEIDFTASTDEAGFKVGTLWIQE</sequence>
<protein>
    <recommendedName>
        <fullName evidence="3">Phage associated protein</fullName>
    </recommendedName>
</protein>
<dbReference type="RefSeq" id="WP_123183758.1">
    <property type="nucleotide sequence ID" value="NZ_NWXP01000002.1"/>
</dbReference>
<evidence type="ECO:0008006" key="3">
    <source>
        <dbReference type="Google" id="ProtNLM"/>
    </source>
</evidence>
<dbReference type="EMBL" id="NWZY01000013">
    <property type="protein sequence ID" value="RQK78694.1"/>
    <property type="molecule type" value="Genomic_DNA"/>
</dbReference>
<comment type="caution">
    <text evidence="1">The sequence shown here is derived from an EMBL/GenBank/DDBJ whole genome shotgun (WGS) entry which is preliminary data.</text>
</comment>
<organism evidence="1 2">
    <name type="scientific">Neisseria meningitidis</name>
    <dbReference type="NCBI Taxonomy" id="487"/>
    <lineage>
        <taxon>Bacteria</taxon>
        <taxon>Pseudomonadati</taxon>
        <taxon>Pseudomonadota</taxon>
        <taxon>Betaproteobacteria</taxon>
        <taxon>Neisseriales</taxon>
        <taxon>Neisseriaceae</taxon>
        <taxon>Neisseria</taxon>
    </lineage>
</organism>
<proteinExistence type="predicted"/>
<reference evidence="1 2" key="1">
    <citation type="submission" date="2017-09" db="EMBL/GenBank/DDBJ databases">
        <title>Phenotypic and genotypic characterization of Colombian isolates of Neisseria meningitidis recovered from invasive disease.</title>
        <authorList>
            <person name="Duarte C."/>
            <person name="Gabastou J.M."/>
            <person name="Moreno J."/>
        </authorList>
    </citation>
    <scope>NUCLEOTIDE SEQUENCE [LARGE SCALE GENOMIC DNA]</scope>
    <source>
        <strain evidence="1 2">INS-Nm1012</strain>
    </source>
</reference>